<sequence>MRMLEMAVAIDQHHGFKPFSRSHKCRLQSFTQYDYNNILELTQTNLAHSLKQVAFDVANIHRSFSTPCLSLATNVEDEFDTKQRIEIIGGRGAPRVRALVVEVAIALASGVEPIPVSSGLGGAYFLPARNGDVIAVVKPVDEEPLAFNNPKGFAGLMLGQPGFKRSVRVGETGMRELAAYLLDHDGFAGVPPTAFVNISDVGFHVNDTTANTNTPYKIASLQRFVQHDFDSGELGSSSFSVASIHRIGIFDVRLLNLDRHAGNILVKKHERQENYGGEAAELVPIDHGLCLPEWLDDPYFEWLHWPQASVPFSEPEIEYICNLDPYKDAEILRTELPSLHESSIRVLILCTIFLKRAAVAGLSLADIGEMMTREFSGGEENLSVLETLSAKAKETVKKMVSDDDDETNERREEAEEDFEMFQFDIGSEDYFNDVVDFPQPLKNSPTNMSKPPKIPRLSSVKSMPGLHDASLSPLYEENDSEHDESDKKTIKENGCSRVDENKSEALTRSMSFSVQNCNCEPEGITFGDMNESEWEMFLEAFEELLPQTFEGTKGMGVKKRLGSSCEF</sequence>
<comment type="caution">
    <text evidence="1">The sequence shown here is derived from an EMBL/GenBank/DDBJ whole genome shotgun (WGS) entry which is preliminary data.</text>
</comment>
<proteinExistence type="predicted"/>
<organism evidence="1 2">
    <name type="scientific">Melia azedarach</name>
    <name type="common">Chinaberry tree</name>
    <dbReference type="NCBI Taxonomy" id="155640"/>
    <lineage>
        <taxon>Eukaryota</taxon>
        <taxon>Viridiplantae</taxon>
        <taxon>Streptophyta</taxon>
        <taxon>Embryophyta</taxon>
        <taxon>Tracheophyta</taxon>
        <taxon>Spermatophyta</taxon>
        <taxon>Magnoliopsida</taxon>
        <taxon>eudicotyledons</taxon>
        <taxon>Gunneridae</taxon>
        <taxon>Pentapetalae</taxon>
        <taxon>rosids</taxon>
        <taxon>malvids</taxon>
        <taxon>Sapindales</taxon>
        <taxon>Meliaceae</taxon>
        <taxon>Melia</taxon>
    </lineage>
</organism>
<dbReference type="Proteomes" id="UP001164539">
    <property type="component" value="Chromosome 11"/>
</dbReference>
<gene>
    <name evidence="1" type="ORF">OWV82_020353</name>
</gene>
<name>A0ACC1X612_MELAZ</name>
<dbReference type="EMBL" id="CM051404">
    <property type="protein sequence ID" value="KAJ4706734.1"/>
    <property type="molecule type" value="Genomic_DNA"/>
</dbReference>
<protein>
    <submittedName>
        <fullName evidence="1">Phosphatidylinositol 4-kinase gamma-like protein</fullName>
    </submittedName>
</protein>
<evidence type="ECO:0000313" key="2">
    <source>
        <dbReference type="Proteomes" id="UP001164539"/>
    </source>
</evidence>
<evidence type="ECO:0000313" key="1">
    <source>
        <dbReference type="EMBL" id="KAJ4706734.1"/>
    </source>
</evidence>
<reference evidence="1 2" key="1">
    <citation type="journal article" date="2023" name="Science">
        <title>Complex scaffold remodeling in plant triterpene biosynthesis.</title>
        <authorList>
            <person name="De La Pena R."/>
            <person name="Hodgson H."/>
            <person name="Liu J.C."/>
            <person name="Stephenson M.J."/>
            <person name="Martin A.C."/>
            <person name="Owen C."/>
            <person name="Harkess A."/>
            <person name="Leebens-Mack J."/>
            <person name="Jimenez L.E."/>
            <person name="Osbourn A."/>
            <person name="Sattely E.S."/>
        </authorList>
    </citation>
    <scope>NUCLEOTIDE SEQUENCE [LARGE SCALE GENOMIC DNA]</scope>
    <source>
        <strain evidence="2">cv. JPN11</strain>
        <tissue evidence="1">Leaf</tissue>
    </source>
</reference>
<keyword evidence="2" id="KW-1185">Reference proteome</keyword>
<accession>A0ACC1X612</accession>